<dbReference type="EMBL" id="FMUI01000002">
    <property type="protein sequence ID" value="SCX41581.1"/>
    <property type="molecule type" value="Genomic_DNA"/>
</dbReference>
<evidence type="ECO:0000256" key="1">
    <source>
        <dbReference type="SAM" id="MobiDB-lite"/>
    </source>
</evidence>
<dbReference type="AlphaFoldDB" id="A0A1G4XK92"/>
<feature type="region of interest" description="Disordered" evidence="1">
    <location>
        <begin position="61"/>
        <end position="82"/>
    </location>
</feature>
<dbReference type="Proteomes" id="UP000183569">
    <property type="component" value="Unassembled WGS sequence"/>
</dbReference>
<protein>
    <submittedName>
        <fullName evidence="4">Exopolysaccharide production protein YjbE</fullName>
    </submittedName>
</protein>
<organism evidence="4 5">
    <name type="scientific">Kosakonia sacchari</name>
    <dbReference type="NCBI Taxonomy" id="1158459"/>
    <lineage>
        <taxon>Bacteria</taxon>
        <taxon>Pseudomonadati</taxon>
        <taxon>Pseudomonadota</taxon>
        <taxon>Gammaproteobacteria</taxon>
        <taxon>Enterobacterales</taxon>
        <taxon>Enterobacteriaceae</taxon>
        <taxon>Kosakonia</taxon>
    </lineage>
</organism>
<sequence length="82" mass="8114">MVLLKYIIIAFVFVISEVCYAAPAEEGKAAGENAAEYAVGSSAVTGVAVVTAVAGLLLLSMGGGNDGSNTSTNTTTTTTPAN</sequence>
<evidence type="ECO:0000313" key="5">
    <source>
        <dbReference type="Proteomes" id="UP000183569"/>
    </source>
</evidence>
<keyword evidence="2" id="KW-0812">Transmembrane</keyword>
<evidence type="ECO:0000256" key="3">
    <source>
        <dbReference type="SAM" id="SignalP"/>
    </source>
</evidence>
<comment type="caution">
    <text evidence="4">The sequence shown here is derived from an EMBL/GenBank/DDBJ whole genome shotgun (WGS) entry which is preliminary data.</text>
</comment>
<accession>A0A1G4XK92</accession>
<feature type="compositionally biased region" description="Low complexity" evidence="1">
    <location>
        <begin position="68"/>
        <end position="82"/>
    </location>
</feature>
<keyword evidence="2" id="KW-0472">Membrane</keyword>
<feature type="transmembrane region" description="Helical" evidence="2">
    <location>
        <begin position="37"/>
        <end position="59"/>
    </location>
</feature>
<feature type="signal peptide" evidence="3">
    <location>
        <begin position="1"/>
        <end position="21"/>
    </location>
</feature>
<proteinExistence type="predicted"/>
<evidence type="ECO:0000313" key="4">
    <source>
        <dbReference type="EMBL" id="SCX41581.1"/>
    </source>
</evidence>
<dbReference type="RefSeq" id="WP_017455780.1">
    <property type="nucleotide sequence ID" value="NZ_JABTEE010000001.1"/>
</dbReference>
<dbReference type="InterPro" id="IPR025858">
    <property type="entry name" value="YjbE"/>
</dbReference>
<gene>
    <name evidence="4" type="ORF">SAMN02927897_01076</name>
</gene>
<feature type="chain" id="PRO_5032593527" evidence="3">
    <location>
        <begin position="22"/>
        <end position="82"/>
    </location>
</feature>
<evidence type="ECO:0000256" key="2">
    <source>
        <dbReference type="SAM" id="Phobius"/>
    </source>
</evidence>
<keyword evidence="3" id="KW-0732">Signal</keyword>
<dbReference type="Pfam" id="PF11106">
    <property type="entry name" value="YjbE"/>
    <property type="match status" value="1"/>
</dbReference>
<reference evidence="4 5" key="1">
    <citation type="submission" date="2016-10" db="EMBL/GenBank/DDBJ databases">
        <authorList>
            <person name="Varghese N."/>
            <person name="Submissions S."/>
        </authorList>
    </citation>
    <scope>NUCLEOTIDE SEQUENCE [LARGE SCALE GENOMIC DNA]</scope>
    <source>
        <strain evidence="4 5">CGMCC 1.12102</strain>
    </source>
</reference>
<name>A0A1G4XK92_9ENTR</name>
<keyword evidence="2" id="KW-1133">Transmembrane helix</keyword>